<dbReference type="AlphaFoldDB" id="A0A1G6Q5T5"/>
<reference evidence="2" key="1">
    <citation type="submission" date="2016-10" db="EMBL/GenBank/DDBJ databases">
        <authorList>
            <person name="Varghese N."/>
            <person name="Submissions S."/>
        </authorList>
    </citation>
    <scope>NUCLEOTIDE SEQUENCE [LARGE SCALE GENOMIC DNA]</scope>
    <source>
        <strain evidence="2">DSM 26382</strain>
    </source>
</reference>
<keyword evidence="2" id="KW-1185">Reference proteome</keyword>
<dbReference type="EMBL" id="FMZQ01000007">
    <property type="protein sequence ID" value="SDC86975.1"/>
    <property type="molecule type" value="Genomic_DNA"/>
</dbReference>
<gene>
    <name evidence="1" type="ORF">SAMN05216576_107239</name>
</gene>
<sequence length="124" mass="13386">MSSAGFSGNAAGIERVAYRLPEELGGDEVKTLVPEAYLGAVAMRFCRGAGQRCAIFSRSLVAVFPSIEEATMAAIFAIWPDKGGFSDVYLVPAPDAQVSHRRWYDWASAPEHVPQPSLEALRNG</sequence>
<protein>
    <submittedName>
        <fullName evidence="1">Uncharacterized protein</fullName>
    </submittedName>
</protein>
<dbReference type="GeneID" id="57608975"/>
<proteinExistence type="predicted"/>
<evidence type="ECO:0000313" key="2">
    <source>
        <dbReference type="Proteomes" id="UP000199467"/>
    </source>
</evidence>
<name>A0A1G6Q5T5_9GAMM</name>
<dbReference type="Proteomes" id="UP000199467">
    <property type="component" value="Unassembled WGS sequence"/>
</dbReference>
<dbReference type="RefSeq" id="WP_017362407.1">
    <property type="nucleotide sequence ID" value="NZ_FMZQ01000007.1"/>
</dbReference>
<organism evidence="1 2">
    <name type="scientific">Ectopseudomonas chengduensis</name>
    <dbReference type="NCBI Taxonomy" id="489632"/>
    <lineage>
        <taxon>Bacteria</taxon>
        <taxon>Pseudomonadati</taxon>
        <taxon>Pseudomonadota</taxon>
        <taxon>Gammaproteobacteria</taxon>
        <taxon>Pseudomonadales</taxon>
        <taxon>Pseudomonadaceae</taxon>
        <taxon>Ectopseudomonas</taxon>
    </lineage>
</organism>
<accession>A0A1G6Q5T5</accession>
<evidence type="ECO:0000313" key="1">
    <source>
        <dbReference type="EMBL" id="SDC86975.1"/>
    </source>
</evidence>